<keyword evidence="1" id="KW-0175">Coiled coil</keyword>
<evidence type="ECO:0000313" key="4">
    <source>
        <dbReference type="Proteomes" id="UP000013963"/>
    </source>
</evidence>
<sequence>MKKRYNKLLIIGSSVTLALTTVGTVTGCILRYQQNNYFNMDIPGINIDKVEENFIKAKISEPLKNDYINMVKKIYKYKNGDEIVESDKFMDLNSAIMNSVSQRLVWESASSEEVSKDIYLLKNILQQVYEYYQQVYQYQTGLDNNSLNTVRLQSINQDIYAWSVGAKLSDYNLISNYNEAALKVVQSSIELKTILDIFIKNKKNKYAELISDAINGIKEMESNIINKENVEIELQNDLNEVRNVYNESKKILDKIDLFRNITGSLYGIAVAANVLGIALVPWLGSGYAILAGLALTASLAYNVDVIAKDIILNEQVDIVRILSGGLKLGGIIALMFKKTIVQQALTQGIEIILRVLGVARLLTAKLAASIMALLGIVVLSADYFGTQLPGFEELENKFKQGSELDKNYKEMIFGLEDAIANGNKNVIEWNKKIDLYSEQKINFSKKINLLNNTQNNIDFIDSQFTQISNQNILDFSEIIKYKEFAKNKYSYLNSTTDTKIFSDLSTTLSKKIQEQRQVVDNKYNDFILNYNNTDKLFFAKNSFTKINMNINNLEMYLTKSDFDWYNYEDEFIK</sequence>
<evidence type="ECO:0000313" key="3">
    <source>
        <dbReference type="EMBL" id="AGM25654.1"/>
    </source>
</evidence>
<gene>
    <name evidence="3" type="ORF">SSYRP_v1c00580</name>
</gene>
<feature type="transmembrane region" description="Helical" evidence="2">
    <location>
        <begin position="257"/>
        <end position="280"/>
    </location>
</feature>
<dbReference type="EMBL" id="CP005078">
    <property type="protein sequence ID" value="AGM25654.1"/>
    <property type="molecule type" value="Genomic_DNA"/>
</dbReference>
<evidence type="ECO:0000256" key="2">
    <source>
        <dbReference type="SAM" id="Phobius"/>
    </source>
</evidence>
<evidence type="ECO:0000256" key="1">
    <source>
        <dbReference type="SAM" id="Coils"/>
    </source>
</evidence>
<name>R4UCR3_9MOLU</name>
<keyword evidence="4" id="KW-1185">Reference proteome</keyword>
<protein>
    <recommendedName>
        <fullName evidence="5">Transmembrane protein</fullName>
    </recommendedName>
</protein>
<dbReference type="STRING" id="1276229.SSYRP_v1c00580"/>
<feature type="coiled-coil region" evidence="1">
    <location>
        <begin position="217"/>
        <end position="247"/>
    </location>
</feature>
<dbReference type="PROSITE" id="PS51257">
    <property type="entry name" value="PROKAR_LIPOPROTEIN"/>
    <property type="match status" value="1"/>
</dbReference>
<organism evidence="3 4">
    <name type="scientific">Spiroplasma syrphidicola EA-1</name>
    <dbReference type="NCBI Taxonomy" id="1276229"/>
    <lineage>
        <taxon>Bacteria</taxon>
        <taxon>Bacillati</taxon>
        <taxon>Mycoplasmatota</taxon>
        <taxon>Mollicutes</taxon>
        <taxon>Entomoplasmatales</taxon>
        <taxon>Spiroplasmataceae</taxon>
        <taxon>Spiroplasma</taxon>
    </lineage>
</organism>
<proteinExistence type="predicted"/>
<keyword evidence="2" id="KW-1133">Transmembrane helix</keyword>
<dbReference type="KEGG" id="ssyr:SSYRP_v1c00580"/>
<keyword evidence="2" id="KW-0812">Transmembrane</keyword>
<keyword evidence="2" id="KW-0472">Membrane</keyword>
<dbReference type="RefSeq" id="WP_016340315.1">
    <property type="nucleotide sequence ID" value="NC_021284.1"/>
</dbReference>
<reference evidence="3 4" key="1">
    <citation type="journal article" date="2013" name="Genome Biol. Evol.">
        <title>Complete genomes of two dipteran-associated spiroplasmas provided insights into the origin, dynamics, and impacts of viral invasion in spiroplasma.</title>
        <authorList>
            <person name="Ku C."/>
            <person name="Lo W.S."/>
            <person name="Chen L.L."/>
            <person name="Kuo C.H."/>
        </authorList>
    </citation>
    <scope>NUCLEOTIDE SEQUENCE [LARGE SCALE GENOMIC DNA]</scope>
    <source>
        <strain evidence="3">EA-1</strain>
    </source>
</reference>
<feature type="transmembrane region" description="Helical" evidence="2">
    <location>
        <begin position="318"/>
        <end position="336"/>
    </location>
</feature>
<feature type="transmembrane region" description="Helical" evidence="2">
    <location>
        <begin position="357"/>
        <end position="379"/>
    </location>
</feature>
<dbReference type="Proteomes" id="UP000013963">
    <property type="component" value="Chromosome"/>
</dbReference>
<dbReference type="PATRIC" id="fig|1276229.3.peg.57"/>
<dbReference type="HOGENOM" id="CLU_475590_0_0_14"/>
<evidence type="ECO:0008006" key="5">
    <source>
        <dbReference type="Google" id="ProtNLM"/>
    </source>
</evidence>
<dbReference type="AlphaFoldDB" id="R4UCR3"/>
<accession>R4UCR3</accession>